<evidence type="ECO:0000256" key="4">
    <source>
        <dbReference type="ARBA" id="ARBA00013229"/>
    </source>
</evidence>
<dbReference type="InterPro" id="IPR011050">
    <property type="entry name" value="Pectin_lyase_fold/virulence"/>
</dbReference>
<keyword evidence="5" id="KW-0134">Cell wall</keyword>
<proteinExistence type="inferred from homology"/>
<evidence type="ECO:0000313" key="14">
    <source>
        <dbReference type="EMBL" id="KAF5753653.1"/>
    </source>
</evidence>
<dbReference type="Pfam" id="PF01095">
    <property type="entry name" value="Pectinesterase"/>
    <property type="match status" value="1"/>
</dbReference>
<keyword evidence="15" id="KW-0456">Lyase</keyword>
<evidence type="ECO:0000313" key="16">
    <source>
        <dbReference type="Proteomes" id="UP000215914"/>
    </source>
</evidence>
<dbReference type="PANTHER" id="PTHR31321:SF31">
    <property type="entry name" value="PECTINESTERASE QRT1"/>
    <property type="match status" value="1"/>
</dbReference>
<keyword evidence="7" id="KW-0732">Signal</keyword>
<dbReference type="AlphaFoldDB" id="A0A251RQK1"/>
<reference evidence="15" key="2">
    <citation type="submission" date="2017-02" db="EMBL/GenBank/DDBJ databases">
        <title>Sunflower complete genome.</title>
        <authorList>
            <person name="Langlade N."/>
            <person name="Munos S."/>
        </authorList>
    </citation>
    <scope>NUCLEOTIDE SEQUENCE [LARGE SCALE GENOMIC DNA]</scope>
    <source>
        <tissue evidence="15">Leaves</tissue>
    </source>
</reference>
<dbReference type="GO" id="GO:0042545">
    <property type="term" value="P:cell wall modification"/>
    <property type="evidence" value="ECO:0007669"/>
    <property type="project" value="UniProtKB-UniRule"/>
</dbReference>
<dbReference type="EMBL" id="MNCJ02000332">
    <property type="protein sequence ID" value="KAF5753653.1"/>
    <property type="molecule type" value="Genomic_DNA"/>
</dbReference>
<dbReference type="EC" id="3.1.1.11" evidence="4 12"/>
<evidence type="ECO:0000259" key="13">
    <source>
        <dbReference type="Pfam" id="PF01095"/>
    </source>
</evidence>
<dbReference type="InParanoid" id="A0A251RQK1"/>
<dbReference type="GO" id="GO:0016829">
    <property type="term" value="F:lyase activity"/>
    <property type="evidence" value="ECO:0007669"/>
    <property type="project" value="UniProtKB-KW"/>
</dbReference>
<dbReference type="Proteomes" id="UP000215914">
    <property type="component" value="Chromosome 17"/>
</dbReference>
<keyword evidence="16" id="KW-1185">Reference proteome</keyword>
<sequence length="397" mass="45002">MFFLAHMFPSFNNIMLHTPLSLLVIFETETTHLKHNLLMDFIRMASFLLLIFCVKGLGKYITWDDIKIHYEDNDHDYKKITERLSFQNGDDGNQSRVIVVDQSGHADSRTIQAAVDMVPVNNSIRVKIYILPGVYREKVMVPASKPYISFIGDPNHASETVLSWHDKASDRYKDGSELGTYRTASVTVESDYFCASDITIENTVVAVPGGYKMQAVALRITGNKAVFYRVRILGTQDTLLDETGSHYFYQCYIQGSVDFIFGNARSLYKECSLHSVADKYGAIAAHHRNSEGEDTGFSFVNCSVTGSGLAIFLGRAWGNYSRAVYSYCDIDNIIDPSGWSDWNQPWRQRTAVFGEYECRGKGADRKKRVSWSKSFGFEEAVHFLDTDFIGGKDWLRL</sequence>
<dbReference type="SUPFAM" id="SSF51126">
    <property type="entry name" value="Pectin lyase-like"/>
    <property type="match status" value="1"/>
</dbReference>
<comment type="similarity">
    <text evidence="3">Belongs to the pectinesterase family.</text>
</comment>
<dbReference type="FunCoup" id="A0A251RQK1">
    <property type="interactions" value="118"/>
</dbReference>
<evidence type="ECO:0000256" key="8">
    <source>
        <dbReference type="ARBA" id="ARBA00022801"/>
    </source>
</evidence>
<dbReference type="UniPathway" id="UPA00545">
    <property type="reaction ID" value="UER00823"/>
</dbReference>
<name>A0A251RQK1_HELAN</name>
<dbReference type="OMA" id="YSNCDMD"/>
<reference evidence="14 16" key="1">
    <citation type="journal article" date="2017" name="Nature">
        <title>The sunflower genome provides insights into oil metabolism, flowering and Asterid evolution.</title>
        <authorList>
            <person name="Badouin H."/>
            <person name="Gouzy J."/>
            <person name="Grassa C.J."/>
            <person name="Murat F."/>
            <person name="Staton S.E."/>
            <person name="Cottret L."/>
            <person name="Lelandais-Briere C."/>
            <person name="Owens G.L."/>
            <person name="Carrere S."/>
            <person name="Mayjonade B."/>
            <person name="Legrand L."/>
            <person name="Gill N."/>
            <person name="Kane N.C."/>
            <person name="Bowers J.E."/>
            <person name="Hubner S."/>
            <person name="Bellec A."/>
            <person name="Berard A."/>
            <person name="Berges H."/>
            <person name="Blanchet N."/>
            <person name="Boniface M.C."/>
            <person name="Brunel D."/>
            <person name="Catrice O."/>
            <person name="Chaidir N."/>
            <person name="Claudel C."/>
            <person name="Donnadieu C."/>
            <person name="Faraut T."/>
            <person name="Fievet G."/>
            <person name="Helmstetter N."/>
            <person name="King M."/>
            <person name="Knapp S.J."/>
            <person name="Lai Z."/>
            <person name="Le Paslier M.C."/>
            <person name="Lippi Y."/>
            <person name="Lorenzon L."/>
            <person name="Mandel J.R."/>
            <person name="Marage G."/>
            <person name="Marchand G."/>
            <person name="Marquand E."/>
            <person name="Bret-Mestries E."/>
            <person name="Morien E."/>
            <person name="Nambeesan S."/>
            <person name="Nguyen T."/>
            <person name="Pegot-Espagnet P."/>
            <person name="Pouilly N."/>
            <person name="Raftis F."/>
            <person name="Sallet E."/>
            <person name="Schiex T."/>
            <person name="Thomas J."/>
            <person name="Vandecasteele C."/>
            <person name="Vares D."/>
            <person name="Vear F."/>
            <person name="Vautrin S."/>
            <person name="Crespi M."/>
            <person name="Mangin B."/>
            <person name="Burke J.M."/>
            <person name="Salse J."/>
            <person name="Munos S."/>
            <person name="Vincourt P."/>
            <person name="Rieseberg L.H."/>
            <person name="Langlade N.B."/>
        </authorList>
    </citation>
    <scope>NUCLEOTIDE SEQUENCE [LARGE SCALE GENOMIC DNA]</scope>
    <source>
        <strain evidence="16">cv. SF193</strain>
        <tissue evidence="14">Leaves</tissue>
    </source>
</reference>
<dbReference type="GO" id="GO:0030599">
    <property type="term" value="F:pectinesterase activity"/>
    <property type="evidence" value="ECO:0000318"/>
    <property type="project" value="GO_Central"/>
</dbReference>
<evidence type="ECO:0000256" key="3">
    <source>
        <dbReference type="ARBA" id="ARBA00008891"/>
    </source>
</evidence>
<dbReference type="GO" id="GO:0045490">
    <property type="term" value="P:pectin catabolic process"/>
    <property type="evidence" value="ECO:0000318"/>
    <property type="project" value="GO_Central"/>
</dbReference>
<evidence type="ECO:0000256" key="12">
    <source>
        <dbReference type="RuleBase" id="RU000589"/>
    </source>
</evidence>
<gene>
    <name evidence="15" type="primary">QRT1</name>
    <name evidence="15" type="ORF">HannXRQ_Chr17g0536431</name>
    <name evidence="14" type="ORF">HanXRQr2_Chr17g0782511</name>
</gene>
<comment type="subcellular location">
    <subcellularLocation>
        <location evidence="1">Secreted</location>
        <location evidence="1">Cell wall</location>
    </subcellularLocation>
</comment>
<dbReference type="EMBL" id="CM007906">
    <property type="protein sequence ID" value="OTF85109.1"/>
    <property type="molecule type" value="Genomic_DNA"/>
</dbReference>
<dbReference type="Gramene" id="mRNA:HanXRQr2_Chr17g0782511">
    <property type="protein sequence ID" value="mRNA:HanXRQr2_Chr17g0782511"/>
    <property type="gene ID" value="HanXRQr2_Chr17g0782511"/>
</dbReference>
<keyword evidence="9 12" id="KW-0063">Aspartyl esterase</keyword>
<reference evidence="14" key="3">
    <citation type="submission" date="2020-06" db="EMBL/GenBank/DDBJ databases">
        <title>Helianthus annuus Genome sequencing and assembly Release 2.</title>
        <authorList>
            <person name="Gouzy J."/>
            <person name="Langlade N."/>
            <person name="Munos S."/>
        </authorList>
    </citation>
    <scope>NUCLEOTIDE SEQUENCE</scope>
    <source>
        <tissue evidence="14">Leaves</tissue>
    </source>
</reference>
<dbReference type="STRING" id="4232.A0A251RQK1"/>
<dbReference type="InterPro" id="IPR012334">
    <property type="entry name" value="Pectin_lyas_fold"/>
</dbReference>
<keyword evidence="8 12" id="KW-0378">Hydrolase</keyword>
<accession>A0A251RQK1</accession>
<evidence type="ECO:0000256" key="11">
    <source>
        <dbReference type="PROSITE-ProRule" id="PRU10040"/>
    </source>
</evidence>
<dbReference type="InterPro" id="IPR033131">
    <property type="entry name" value="Pectinesterase_Asp_AS"/>
</dbReference>
<dbReference type="InterPro" id="IPR000070">
    <property type="entry name" value="Pectinesterase_cat"/>
</dbReference>
<protein>
    <recommendedName>
        <fullName evidence="4 12">Pectinesterase</fullName>
        <ecNumber evidence="4 12">3.1.1.11</ecNumber>
    </recommendedName>
</protein>
<dbReference type="FunFam" id="2.160.20.10:FF:000008">
    <property type="entry name" value="Pectinesterase"/>
    <property type="match status" value="1"/>
</dbReference>
<evidence type="ECO:0000313" key="15">
    <source>
        <dbReference type="EMBL" id="OTF85109.1"/>
    </source>
</evidence>
<organism evidence="15 16">
    <name type="scientific">Helianthus annuus</name>
    <name type="common">Common sunflower</name>
    <dbReference type="NCBI Taxonomy" id="4232"/>
    <lineage>
        <taxon>Eukaryota</taxon>
        <taxon>Viridiplantae</taxon>
        <taxon>Streptophyta</taxon>
        <taxon>Embryophyta</taxon>
        <taxon>Tracheophyta</taxon>
        <taxon>Spermatophyta</taxon>
        <taxon>Magnoliopsida</taxon>
        <taxon>eudicotyledons</taxon>
        <taxon>Gunneridae</taxon>
        <taxon>Pentapetalae</taxon>
        <taxon>asterids</taxon>
        <taxon>campanulids</taxon>
        <taxon>Asterales</taxon>
        <taxon>Asteraceae</taxon>
        <taxon>Asteroideae</taxon>
        <taxon>Heliantheae alliance</taxon>
        <taxon>Heliantheae</taxon>
        <taxon>Helianthus</taxon>
    </lineage>
</organism>
<comment type="pathway">
    <text evidence="2 12">Glycan metabolism; pectin degradation; 2-dehydro-3-deoxy-D-gluconate from pectin: step 1/5.</text>
</comment>
<evidence type="ECO:0000256" key="5">
    <source>
        <dbReference type="ARBA" id="ARBA00022512"/>
    </source>
</evidence>
<dbReference type="PANTHER" id="PTHR31321">
    <property type="entry name" value="ACYL-COA THIOESTER HYDROLASE YBHC-RELATED"/>
    <property type="match status" value="1"/>
</dbReference>
<dbReference type="Gene3D" id="2.160.20.10">
    <property type="entry name" value="Single-stranded right-handed beta-helix, Pectin lyase-like"/>
    <property type="match status" value="1"/>
</dbReference>
<evidence type="ECO:0000256" key="7">
    <source>
        <dbReference type="ARBA" id="ARBA00022729"/>
    </source>
</evidence>
<feature type="active site" evidence="11">
    <location>
        <position position="258"/>
    </location>
</feature>
<evidence type="ECO:0000256" key="10">
    <source>
        <dbReference type="ARBA" id="ARBA00047928"/>
    </source>
</evidence>
<evidence type="ECO:0000256" key="1">
    <source>
        <dbReference type="ARBA" id="ARBA00004191"/>
    </source>
</evidence>
<feature type="domain" description="Pectinesterase catalytic" evidence="13">
    <location>
        <begin position="98"/>
        <end position="391"/>
    </location>
</feature>
<evidence type="ECO:0000256" key="9">
    <source>
        <dbReference type="ARBA" id="ARBA00023085"/>
    </source>
</evidence>
<evidence type="ECO:0000256" key="2">
    <source>
        <dbReference type="ARBA" id="ARBA00005184"/>
    </source>
</evidence>
<evidence type="ECO:0000256" key="6">
    <source>
        <dbReference type="ARBA" id="ARBA00022525"/>
    </source>
</evidence>
<keyword evidence="6" id="KW-0964">Secreted</keyword>
<dbReference type="PROSITE" id="PS00503">
    <property type="entry name" value="PECTINESTERASE_2"/>
    <property type="match status" value="1"/>
</dbReference>
<comment type="catalytic activity">
    <reaction evidence="10 12">
        <text>[(1-&gt;4)-alpha-D-galacturonosyl methyl ester](n) + n H2O = [(1-&gt;4)-alpha-D-galacturonosyl](n) + n methanol + n H(+)</text>
        <dbReference type="Rhea" id="RHEA:22380"/>
        <dbReference type="Rhea" id="RHEA-COMP:14570"/>
        <dbReference type="Rhea" id="RHEA-COMP:14573"/>
        <dbReference type="ChEBI" id="CHEBI:15377"/>
        <dbReference type="ChEBI" id="CHEBI:15378"/>
        <dbReference type="ChEBI" id="CHEBI:17790"/>
        <dbReference type="ChEBI" id="CHEBI:140522"/>
        <dbReference type="ChEBI" id="CHEBI:140523"/>
        <dbReference type="EC" id="3.1.1.11"/>
    </reaction>
</comment>